<feature type="transmembrane region" description="Helical" evidence="1">
    <location>
        <begin position="43"/>
        <end position="60"/>
    </location>
</feature>
<name>A0A1Y3CNI5_9GAMM</name>
<gene>
    <name evidence="2" type="ORF">B9T28_02125</name>
</gene>
<dbReference type="EMBL" id="NEGB01000001">
    <property type="protein sequence ID" value="OTG67443.1"/>
    <property type="molecule type" value="Genomic_DNA"/>
</dbReference>
<dbReference type="STRING" id="1977882.B9T28_02125"/>
<keyword evidence="3" id="KW-1185">Reference proteome</keyword>
<evidence type="ECO:0000313" key="3">
    <source>
        <dbReference type="Proteomes" id="UP000242765"/>
    </source>
</evidence>
<organism evidence="2 3">
    <name type="scientific">Acinetobacter silvestris</name>
    <dbReference type="NCBI Taxonomy" id="1977882"/>
    <lineage>
        <taxon>Bacteria</taxon>
        <taxon>Pseudomonadati</taxon>
        <taxon>Pseudomonadota</taxon>
        <taxon>Gammaproteobacteria</taxon>
        <taxon>Moraxellales</taxon>
        <taxon>Moraxellaceae</taxon>
        <taxon>Acinetobacter</taxon>
    </lineage>
</organism>
<comment type="caution">
    <text evidence="2">The sequence shown here is derived from an EMBL/GenBank/DDBJ whole genome shotgun (WGS) entry which is preliminary data.</text>
</comment>
<keyword evidence="1" id="KW-0472">Membrane</keyword>
<keyword evidence="1" id="KW-1133">Transmembrane helix</keyword>
<evidence type="ECO:0000313" key="2">
    <source>
        <dbReference type="EMBL" id="OTG67443.1"/>
    </source>
</evidence>
<protein>
    <submittedName>
        <fullName evidence="2">Uncharacterized protein</fullName>
    </submittedName>
</protein>
<dbReference type="Proteomes" id="UP000242765">
    <property type="component" value="Unassembled WGS sequence"/>
</dbReference>
<keyword evidence="1" id="KW-0812">Transmembrane</keyword>
<evidence type="ECO:0000256" key="1">
    <source>
        <dbReference type="SAM" id="Phobius"/>
    </source>
</evidence>
<sequence length="135" mass="16050">MVNMDLADIHRCYKLKPSRLSVLFQFFLLMIILIGLYQVVTGMVLVCALVIAVVAYFVFIQRDQIEQLEQLDHSEWTISFQKSQAKQTVYIDKMIDHHIYIVIYFQSKNLKPMIIWYDQLSQLSWKSLKMRVELT</sequence>
<feature type="transmembrane region" description="Helical" evidence="1">
    <location>
        <begin position="20"/>
        <end position="37"/>
    </location>
</feature>
<accession>A0A1Y3CNI5</accession>
<proteinExistence type="predicted"/>
<dbReference type="AlphaFoldDB" id="A0A1Y3CNI5"/>
<reference evidence="2 3" key="1">
    <citation type="submission" date="2017-04" db="EMBL/GenBank/DDBJ databases">
        <title>High diversity of culturable Acinetobacter species in natural soil and water ecosystems.</title>
        <authorList>
            <person name="Nemec A."/>
            <person name="Radolfova-Krizova L."/>
        </authorList>
    </citation>
    <scope>NUCLEOTIDE SEQUENCE [LARGE SCALE GENOMIC DNA]</scope>
    <source>
        <strain evidence="2 3">ANC 4999</strain>
    </source>
</reference>